<feature type="region of interest" description="Disordered" evidence="11">
    <location>
        <begin position="538"/>
        <end position="567"/>
    </location>
</feature>
<feature type="compositionally biased region" description="Basic and acidic residues" evidence="11">
    <location>
        <begin position="393"/>
        <end position="402"/>
    </location>
</feature>
<dbReference type="InterPro" id="IPR013763">
    <property type="entry name" value="Cyclin-like_dom"/>
</dbReference>
<dbReference type="AlphaFoldDB" id="A0A8C8GQE4"/>
<dbReference type="Gene3D" id="1.20.5.650">
    <property type="entry name" value="Single helix bin"/>
    <property type="match status" value="1"/>
</dbReference>
<evidence type="ECO:0000256" key="4">
    <source>
        <dbReference type="ARBA" id="ARBA00022771"/>
    </source>
</evidence>
<dbReference type="CDD" id="cd20554">
    <property type="entry name" value="CYCLIN_TFIIIB90_rpt2"/>
    <property type="match status" value="1"/>
</dbReference>
<sequence length="627" mass="70601">MTVNNVRFRTQITVHLGRYILQDTTKHLHRYRSTDIDVDQARGDAVCMGCGSVLEYNVIVSEVQFMETGGGGSSAVGQFVAGDASGRNPTFGEGFYKGVGRESRAQSLQNRRRQINTLGHQLQLNQHCLDTAFNFYKMAVCKHLTRGRRGAHVVAACLYLVCRTEGTPHMLLDLSENHIVNVYILGRTFLVLARELCINAPHPCLYIPCFAHMLEFGEKNHEVSMTALQQLQRMKRDWIHTGRRPSGLCGAALLVAARMHKFRRTIKEIISVVKVCEATLRKRLNEFEDTPNSQLTIEEFIKVDLDQECDPPSFIAGQRNKRMNIKLEWSQQSCLGFISTGEIHEYQDEIEMEQSRPKLRVMYGSHDEDDEISLPGWQEREDEELKAVAQHLNKDLHEERPPRRGPSLVSLLGPMPTAANLGLPESISKSPEEDKENDGDTENGELDLSGIDEIELVKIKTELWMKQNEDYLNGKEERIAKEKELGIYKEKPKSSASKKKVLIHASTANEAIEKMLEQKKISTKINYDILKELNVKPSTSPARQIAQSPKGATPRAQRLTGQYRKPTNVPLSLGVRVLDPAQPRPSLLVVEPGETPPPSQCGQYYWSHLVAVPPSLQPAQPSTLCIL</sequence>
<dbReference type="InterPro" id="IPR013137">
    <property type="entry name" value="Znf_TFIIB"/>
</dbReference>
<keyword evidence="4" id="KW-0863">Zinc-finger</keyword>
<dbReference type="Pfam" id="PF00382">
    <property type="entry name" value="TFIIB"/>
    <property type="match status" value="2"/>
</dbReference>
<dbReference type="InterPro" id="IPR000812">
    <property type="entry name" value="TFIIB"/>
</dbReference>
<feature type="region of interest" description="Disordered" evidence="11">
    <location>
        <begin position="393"/>
        <end position="448"/>
    </location>
</feature>
<evidence type="ECO:0000256" key="1">
    <source>
        <dbReference type="ARBA" id="ARBA00004123"/>
    </source>
</evidence>
<dbReference type="InterPro" id="IPR013150">
    <property type="entry name" value="TFIIB_cyclin"/>
</dbReference>
<dbReference type="Pfam" id="PF08271">
    <property type="entry name" value="Zn_Ribbon_TF"/>
    <property type="match status" value="1"/>
</dbReference>
<dbReference type="GO" id="GO:0070897">
    <property type="term" value="P:transcription preinitiation complex assembly"/>
    <property type="evidence" value="ECO:0007669"/>
    <property type="project" value="InterPro"/>
</dbReference>
<dbReference type="FunFam" id="1.10.472.10:FF:000002">
    <property type="entry name" value="Transcription factor IIIB 90 kDa subunit"/>
    <property type="match status" value="1"/>
</dbReference>
<dbReference type="PANTHER" id="PTHR11618:SF4">
    <property type="entry name" value="TRANSCRIPTION FACTOR IIIB 90 KDA SUBUNIT"/>
    <property type="match status" value="1"/>
</dbReference>
<evidence type="ECO:0000256" key="6">
    <source>
        <dbReference type="ARBA" id="ARBA00023015"/>
    </source>
</evidence>
<dbReference type="GO" id="GO:0000126">
    <property type="term" value="C:transcription factor TFIIIB complex"/>
    <property type="evidence" value="ECO:0007669"/>
    <property type="project" value="TreeGrafter"/>
</dbReference>
<accession>A0A8C8GQE4</accession>
<dbReference type="FunFam" id="1.10.472.10:FF:000007">
    <property type="entry name" value="Transcription factor IIIB 90 kDa subunit"/>
    <property type="match status" value="1"/>
</dbReference>
<evidence type="ECO:0000256" key="2">
    <source>
        <dbReference type="ARBA" id="ARBA00010857"/>
    </source>
</evidence>
<dbReference type="Ensembl" id="ENSOTST00005057931.2">
    <property type="protein sequence ID" value="ENSOTSP00005053203.1"/>
    <property type="gene ID" value="ENSOTSG00005025744.2"/>
</dbReference>
<comment type="similarity">
    <text evidence="2">Belongs to the TFIIB family.</text>
</comment>
<dbReference type="InterPro" id="IPR036915">
    <property type="entry name" value="Cyclin-like_sf"/>
</dbReference>
<dbReference type="GO" id="GO:0097550">
    <property type="term" value="C:transcription preinitiation complex"/>
    <property type="evidence" value="ECO:0007669"/>
    <property type="project" value="TreeGrafter"/>
</dbReference>
<evidence type="ECO:0000256" key="5">
    <source>
        <dbReference type="ARBA" id="ARBA00022833"/>
    </source>
</evidence>
<organism evidence="13 14">
    <name type="scientific">Oncorhynchus tshawytscha</name>
    <name type="common">Chinook salmon</name>
    <name type="synonym">Salmo tshawytscha</name>
    <dbReference type="NCBI Taxonomy" id="74940"/>
    <lineage>
        <taxon>Eukaryota</taxon>
        <taxon>Metazoa</taxon>
        <taxon>Chordata</taxon>
        <taxon>Craniata</taxon>
        <taxon>Vertebrata</taxon>
        <taxon>Euteleostomi</taxon>
        <taxon>Actinopterygii</taxon>
        <taxon>Neopterygii</taxon>
        <taxon>Teleostei</taxon>
        <taxon>Protacanthopterygii</taxon>
        <taxon>Salmoniformes</taxon>
        <taxon>Salmonidae</taxon>
        <taxon>Salmoninae</taxon>
        <taxon>Oncorhynchus</taxon>
    </lineage>
</organism>
<dbReference type="GO" id="GO:0008270">
    <property type="term" value="F:zinc ion binding"/>
    <property type="evidence" value="ECO:0007669"/>
    <property type="project" value="UniProtKB-KW"/>
</dbReference>
<dbReference type="GO" id="GO:0005634">
    <property type="term" value="C:nucleus"/>
    <property type="evidence" value="ECO:0007669"/>
    <property type="project" value="UniProtKB-SubCell"/>
</dbReference>
<dbReference type="SMART" id="SM00385">
    <property type="entry name" value="CYCLIN"/>
    <property type="match status" value="2"/>
</dbReference>
<keyword evidence="6" id="KW-0805">Transcription regulation</keyword>
<dbReference type="SUPFAM" id="SSF57783">
    <property type="entry name" value="Zinc beta-ribbon"/>
    <property type="match status" value="1"/>
</dbReference>
<proteinExistence type="inferred from homology"/>
<feature type="domain" description="Cyclin-like" evidence="12">
    <location>
        <begin position="113"/>
        <end position="194"/>
    </location>
</feature>
<dbReference type="GO" id="GO:0000995">
    <property type="term" value="F:RNA polymerase III general transcription initiation factor activity"/>
    <property type="evidence" value="ECO:0007669"/>
    <property type="project" value="TreeGrafter"/>
</dbReference>
<evidence type="ECO:0000256" key="9">
    <source>
        <dbReference type="ARBA" id="ARBA00023242"/>
    </source>
</evidence>
<dbReference type="PANTHER" id="PTHR11618">
    <property type="entry name" value="TRANSCRIPTION INITIATION FACTOR IIB-RELATED"/>
    <property type="match status" value="1"/>
</dbReference>
<keyword evidence="9" id="KW-0539">Nucleus</keyword>
<dbReference type="InterPro" id="IPR011665">
    <property type="entry name" value="BRF1_TBP-bd_dom"/>
</dbReference>
<name>A0A8C8GQE4_ONCTS</name>
<evidence type="ECO:0000256" key="7">
    <source>
        <dbReference type="ARBA" id="ARBA00023159"/>
    </source>
</evidence>
<evidence type="ECO:0000313" key="14">
    <source>
        <dbReference type="Proteomes" id="UP000694402"/>
    </source>
</evidence>
<dbReference type="Gene3D" id="1.10.472.10">
    <property type="entry name" value="Cyclin-like"/>
    <property type="match status" value="2"/>
</dbReference>
<dbReference type="Proteomes" id="UP000694402">
    <property type="component" value="Unassembled WGS sequence"/>
</dbReference>
<feature type="compositionally biased region" description="Polar residues" evidence="11">
    <location>
        <begin position="538"/>
        <end position="547"/>
    </location>
</feature>
<evidence type="ECO:0000256" key="8">
    <source>
        <dbReference type="ARBA" id="ARBA00023163"/>
    </source>
</evidence>
<feature type="compositionally biased region" description="Acidic residues" evidence="11">
    <location>
        <begin position="433"/>
        <end position="448"/>
    </location>
</feature>
<keyword evidence="14" id="KW-1185">Reference proteome</keyword>
<keyword evidence="5" id="KW-0862">Zinc</keyword>
<evidence type="ECO:0000313" key="13">
    <source>
        <dbReference type="Ensembl" id="ENSOTSP00005053203.1"/>
    </source>
</evidence>
<evidence type="ECO:0000256" key="3">
    <source>
        <dbReference type="ARBA" id="ARBA00022723"/>
    </source>
</evidence>
<evidence type="ECO:0000256" key="11">
    <source>
        <dbReference type="SAM" id="MobiDB-lite"/>
    </source>
</evidence>
<evidence type="ECO:0000259" key="12">
    <source>
        <dbReference type="SMART" id="SM00385"/>
    </source>
</evidence>
<feature type="domain" description="Cyclin-like" evidence="12">
    <location>
        <begin position="205"/>
        <end position="289"/>
    </location>
</feature>
<reference evidence="13" key="2">
    <citation type="submission" date="2025-09" db="UniProtKB">
        <authorList>
            <consortium name="Ensembl"/>
        </authorList>
    </citation>
    <scope>IDENTIFICATION</scope>
</reference>
<keyword evidence="8" id="KW-0804">Transcription</keyword>
<evidence type="ECO:0000256" key="10">
    <source>
        <dbReference type="ARBA" id="ARBA00031009"/>
    </source>
</evidence>
<dbReference type="SUPFAM" id="SSF47954">
    <property type="entry name" value="Cyclin-like"/>
    <property type="match status" value="2"/>
</dbReference>
<comment type="subcellular location">
    <subcellularLocation>
        <location evidence="1">Nucleus</location>
    </subcellularLocation>
</comment>
<dbReference type="PRINTS" id="PR00685">
    <property type="entry name" value="TIFACTORIIB"/>
</dbReference>
<dbReference type="GeneTree" id="ENSGT00390000010349"/>
<keyword evidence="3" id="KW-0479">Metal-binding</keyword>
<keyword evidence="7" id="KW-0010">Activator</keyword>
<protein>
    <recommendedName>
        <fullName evidence="10">B-related factor 1</fullName>
    </recommendedName>
</protein>
<dbReference type="GO" id="GO:0001006">
    <property type="term" value="F:RNA polymerase III type 3 promoter sequence-specific DNA binding"/>
    <property type="evidence" value="ECO:0007669"/>
    <property type="project" value="TreeGrafter"/>
</dbReference>
<dbReference type="Pfam" id="PF07741">
    <property type="entry name" value="BRF1"/>
    <property type="match status" value="1"/>
</dbReference>
<dbReference type="GO" id="GO:0017025">
    <property type="term" value="F:TBP-class protein binding"/>
    <property type="evidence" value="ECO:0007669"/>
    <property type="project" value="InterPro"/>
</dbReference>
<reference evidence="13" key="1">
    <citation type="submission" date="2025-08" db="UniProtKB">
        <authorList>
            <consortium name="Ensembl"/>
        </authorList>
    </citation>
    <scope>IDENTIFICATION</scope>
</reference>
<dbReference type="CDD" id="cd20553">
    <property type="entry name" value="CYCLIN_TFIIIB90_rpt1"/>
    <property type="match status" value="1"/>
</dbReference>